<name>A0A4R2HEK2_9SPHI</name>
<feature type="compositionally biased region" description="Basic and acidic residues" evidence="1">
    <location>
        <begin position="1"/>
        <end position="22"/>
    </location>
</feature>
<feature type="region of interest" description="Disordered" evidence="1">
    <location>
        <begin position="1"/>
        <end position="60"/>
    </location>
</feature>
<reference evidence="2" key="1">
    <citation type="journal article" date="2014" name="Int. J. Syst. Evol. Microbiol.">
        <title>Complete genome of a new Firmicutes species belonging to the dominant human colonic microbiota ('Ruminococcus bicirculans') reveals two chromosomes and a selective capacity to utilize plant glucans.</title>
        <authorList>
            <consortium name="NISC Comparative Sequencing Program"/>
            <person name="Wegmann U."/>
            <person name="Louis P."/>
            <person name="Goesmann A."/>
            <person name="Henrissat B."/>
            <person name="Duncan S.H."/>
            <person name="Flint H.J."/>
        </authorList>
    </citation>
    <scope>NUCLEOTIDE SEQUENCE</scope>
    <source>
        <strain evidence="2">CGMCC 1.15644</strain>
    </source>
</reference>
<gene>
    <name evidence="3" type="ORF">EV200_104471</name>
    <name evidence="2" type="ORF">GCM10011413_09530</name>
</gene>
<dbReference type="Proteomes" id="UP000622648">
    <property type="component" value="Unassembled WGS sequence"/>
</dbReference>
<dbReference type="EMBL" id="SLWO01000004">
    <property type="protein sequence ID" value="TCO25433.1"/>
    <property type="molecule type" value="Genomic_DNA"/>
</dbReference>
<keyword evidence="5" id="KW-1185">Reference proteome</keyword>
<dbReference type="AlphaFoldDB" id="A0A4R2HEK2"/>
<sequence>MNTKDKDNTDNKTKGTAKEKATFDQNGKGASEKYGQSGDTPNESADEDGIGTAKKQTSKK</sequence>
<accession>A0A4R2HEK2</accession>
<evidence type="ECO:0000313" key="2">
    <source>
        <dbReference type="EMBL" id="GGE45438.1"/>
    </source>
</evidence>
<evidence type="ECO:0000313" key="4">
    <source>
        <dbReference type="Proteomes" id="UP000295684"/>
    </source>
</evidence>
<evidence type="ECO:0000256" key="1">
    <source>
        <dbReference type="SAM" id="MobiDB-lite"/>
    </source>
</evidence>
<dbReference type="EMBL" id="BMJO01000002">
    <property type="protein sequence ID" value="GGE45438.1"/>
    <property type="molecule type" value="Genomic_DNA"/>
</dbReference>
<protein>
    <submittedName>
        <fullName evidence="3">Uncharacterized protein</fullName>
    </submittedName>
</protein>
<reference evidence="2" key="4">
    <citation type="submission" date="2024-05" db="EMBL/GenBank/DDBJ databases">
        <authorList>
            <person name="Sun Q."/>
            <person name="Zhou Y."/>
        </authorList>
    </citation>
    <scope>NUCLEOTIDE SEQUENCE</scope>
    <source>
        <strain evidence="2">CGMCC 1.15644</strain>
    </source>
</reference>
<dbReference type="OrthoDB" id="773300at2"/>
<dbReference type="RefSeq" id="WP_132533158.1">
    <property type="nucleotide sequence ID" value="NZ_BMJO01000002.1"/>
</dbReference>
<organism evidence="3 4">
    <name type="scientific">Pedobacter psychrotolerans</name>
    <dbReference type="NCBI Taxonomy" id="1843235"/>
    <lineage>
        <taxon>Bacteria</taxon>
        <taxon>Pseudomonadati</taxon>
        <taxon>Bacteroidota</taxon>
        <taxon>Sphingobacteriia</taxon>
        <taxon>Sphingobacteriales</taxon>
        <taxon>Sphingobacteriaceae</taxon>
        <taxon>Pedobacter</taxon>
    </lineage>
</organism>
<dbReference type="Proteomes" id="UP000295684">
    <property type="component" value="Unassembled WGS sequence"/>
</dbReference>
<comment type="caution">
    <text evidence="3">The sequence shown here is derived from an EMBL/GenBank/DDBJ whole genome shotgun (WGS) entry which is preliminary data.</text>
</comment>
<proteinExistence type="predicted"/>
<reference evidence="5" key="2">
    <citation type="journal article" date="2019" name="Int. J. Syst. Evol. Microbiol.">
        <title>The Global Catalogue of Microorganisms (GCM) 10K type strain sequencing project: providing services to taxonomists for standard genome sequencing and annotation.</title>
        <authorList>
            <consortium name="The Broad Institute Genomics Platform"/>
            <consortium name="The Broad Institute Genome Sequencing Center for Infectious Disease"/>
            <person name="Wu L."/>
            <person name="Ma J."/>
        </authorList>
    </citation>
    <scope>NUCLEOTIDE SEQUENCE [LARGE SCALE GENOMIC DNA]</scope>
    <source>
        <strain evidence="5">CGMCC 1.15644</strain>
    </source>
</reference>
<reference evidence="3 4" key="3">
    <citation type="submission" date="2019-03" db="EMBL/GenBank/DDBJ databases">
        <title>Genomic Encyclopedia of Type Strains, Phase IV (KMG-IV): sequencing the most valuable type-strain genomes for metagenomic binning, comparative biology and taxonomic classification.</title>
        <authorList>
            <person name="Goeker M."/>
        </authorList>
    </citation>
    <scope>NUCLEOTIDE SEQUENCE [LARGE SCALE GENOMIC DNA]</scope>
    <source>
        <strain evidence="3 4">DSM 103236</strain>
    </source>
</reference>
<evidence type="ECO:0000313" key="3">
    <source>
        <dbReference type="EMBL" id="TCO25433.1"/>
    </source>
</evidence>
<evidence type="ECO:0000313" key="5">
    <source>
        <dbReference type="Proteomes" id="UP000622648"/>
    </source>
</evidence>